<keyword evidence="8" id="KW-1185">Reference proteome</keyword>
<dbReference type="NCBIfam" id="TIGR00765">
    <property type="entry name" value="yihY_not_rbn"/>
    <property type="match status" value="1"/>
</dbReference>
<gene>
    <name evidence="7" type="ordered locus">Acid345_4184</name>
</gene>
<dbReference type="GO" id="GO:0005886">
    <property type="term" value="C:plasma membrane"/>
    <property type="evidence" value="ECO:0007669"/>
    <property type="project" value="UniProtKB-SubCell"/>
</dbReference>
<name>Q1IIW6_KORVE</name>
<comment type="subcellular location">
    <subcellularLocation>
        <location evidence="1">Cell membrane</location>
        <topology evidence="1">Multi-pass membrane protein</topology>
    </subcellularLocation>
</comment>
<keyword evidence="4 6" id="KW-1133">Transmembrane helix</keyword>
<feature type="transmembrane region" description="Helical" evidence="6">
    <location>
        <begin position="171"/>
        <end position="192"/>
    </location>
</feature>
<keyword evidence="3 6" id="KW-0812">Transmembrane</keyword>
<evidence type="ECO:0000313" key="8">
    <source>
        <dbReference type="Proteomes" id="UP000002432"/>
    </source>
</evidence>
<dbReference type="PIRSF" id="PIRSF035875">
    <property type="entry name" value="RNase_BN"/>
    <property type="match status" value="1"/>
</dbReference>
<feature type="transmembrane region" description="Helical" evidence="6">
    <location>
        <begin position="233"/>
        <end position="259"/>
    </location>
</feature>
<organism evidence="7 8">
    <name type="scientific">Koribacter versatilis (strain Ellin345)</name>
    <dbReference type="NCBI Taxonomy" id="204669"/>
    <lineage>
        <taxon>Bacteria</taxon>
        <taxon>Pseudomonadati</taxon>
        <taxon>Acidobacteriota</taxon>
        <taxon>Terriglobia</taxon>
        <taxon>Terriglobales</taxon>
        <taxon>Candidatus Korobacteraceae</taxon>
        <taxon>Candidatus Korobacter</taxon>
    </lineage>
</organism>
<dbReference type="EnsemblBacteria" id="ABF43184">
    <property type="protein sequence ID" value="ABF43184"/>
    <property type="gene ID" value="Acid345_4184"/>
</dbReference>
<evidence type="ECO:0000256" key="6">
    <source>
        <dbReference type="SAM" id="Phobius"/>
    </source>
</evidence>
<evidence type="ECO:0000256" key="4">
    <source>
        <dbReference type="ARBA" id="ARBA00022989"/>
    </source>
</evidence>
<evidence type="ECO:0000256" key="3">
    <source>
        <dbReference type="ARBA" id="ARBA00022692"/>
    </source>
</evidence>
<dbReference type="AlphaFoldDB" id="Q1IIW6"/>
<sequence>MSAHRRGWDTIRYMTETEVHTYAFSVAANAILSFFPFVVLMLTICRRAFHSQQMYEVVISLLRDYLPSNQDFVIKNMRFLASAHGKAQVFSLAMLLVTSTGIFLPLEVALNKVWGIHKNRSYLANQLLSLGLALACGTLAMGSVALTAGNLKMLGVVVGYQNFVARGTSFIVMKSIAILATMLIFFLIYWILPNGKVPWRAVMPAAIIAGAFTEAAKYIYILLLPWLDFQAVYGPFAISVTLMIWAYVSGMLLLGGAHLSASDPRLVRQ</sequence>
<evidence type="ECO:0000256" key="2">
    <source>
        <dbReference type="ARBA" id="ARBA00022475"/>
    </source>
</evidence>
<dbReference type="Pfam" id="PF03631">
    <property type="entry name" value="Virul_fac_BrkB"/>
    <property type="match status" value="1"/>
</dbReference>
<dbReference type="PANTHER" id="PTHR30213:SF0">
    <property type="entry name" value="UPF0761 MEMBRANE PROTEIN YIHY"/>
    <property type="match status" value="1"/>
</dbReference>
<dbReference type="InterPro" id="IPR017039">
    <property type="entry name" value="Virul_fac_BrkB"/>
</dbReference>
<evidence type="ECO:0000313" key="7">
    <source>
        <dbReference type="EMBL" id="ABF43184.1"/>
    </source>
</evidence>
<evidence type="ECO:0000256" key="5">
    <source>
        <dbReference type="ARBA" id="ARBA00023136"/>
    </source>
</evidence>
<dbReference type="EMBL" id="CP000360">
    <property type="protein sequence ID" value="ABF43184.1"/>
    <property type="molecule type" value="Genomic_DNA"/>
</dbReference>
<keyword evidence="5 6" id="KW-0472">Membrane</keyword>
<keyword evidence="2" id="KW-1003">Cell membrane</keyword>
<dbReference type="Proteomes" id="UP000002432">
    <property type="component" value="Chromosome"/>
</dbReference>
<accession>Q1IIW6</accession>
<reference evidence="7 8" key="1">
    <citation type="journal article" date="2009" name="Appl. Environ. Microbiol.">
        <title>Three genomes from the phylum Acidobacteria provide insight into the lifestyles of these microorganisms in soils.</title>
        <authorList>
            <person name="Ward N.L."/>
            <person name="Challacombe J.F."/>
            <person name="Janssen P.H."/>
            <person name="Henrissat B."/>
            <person name="Coutinho P.M."/>
            <person name="Wu M."/>
            <person name="Xie G."/>
            <person name="Haft D.H."/>
            <person name="Sait M."/>
            <person name="Badger J."/>
            <person name="Barabote R.D."/>
            <person name="Bradley B."/>
            <person name="Brettin T.S."/>
            <person name="Brinkac L.M."/>
            <person name="Bruce D."/>
            <person name="Creasy T."/>
            <person name="Daugherty S.C."/>
            <person name="Davidsen T.M."/>
            <person name="DeBoy R.T."/>
            <person name="Detter J.C."/>
            <person name="Dodson R.J."/>
            <person name="Durkin A.S."/>
            <person name="Ganapathy A."/>
            <person name="Gwinn-Giglio M."/>
            <person name="Han C.S."/>
            <person name="Khouri H."/>
            <person name="Kiss H."/>
            <person name="Kothari S.P."/>
            <person name="Madupu R."/>
            <person name="Nelson K.E."/>
            <person name="Nelson W.C."/>
            <person name="Paulsen I."/>
            <person name="Penn K."/>
            <person name="Ren Q."/>
            <person name="Rosovitz M.J."/>
            <person name="Selengut J.D."/>
            <person name="Shrivastava S."/>
            <person name="Sullivan S.A."/>
            <person name="Tapia R."/>
            <person name="Thompson L.S."/>
            <person name="Watkins K.L."/>
            <person name="Yang Q."/>
            <person name="Yu C."/>
            <person name="Zafar N."/>
            <person name="Zhou L."/>
            <person name="Kuske C.R."/>
        </authorList>
    </citation>
    <scope>NUCLEOTIDE SEQUENCE [LARGE SCALE GENOMIC DNA]</scope>
    <source>
        <strain evidence="7 8">Ellin345</strain>
    </source>
</reference>
<dbReference type="eggNOG" id="COG1295">
    <property type="taxonomic scope" value="Bacteria"/>
</dbReference>
<protein>
    <submittedName>
        <fullName evidence="7">Ribonuclease BN, putative</fullName>
    </submittedName>
</protein>
<feature type="transmembrane region" description="Helical" evidence="6">
    <location>
        <begin position="87"/>
        <end position="106"/>
    </location>
</feature>
<proteinExistence type="predicted"/>
<feature type="transmembrane region" description="Helical" evidence="6">
    <location>
        <begin position="127"/>
        <end position="151"/>
    </location>
</feature>
<dbReference type="PANTHER" id="PTHR30213">
    <property type="entry name" value="INNER MEMBRANE PROTEIN YHJD"/>
    <property type="match status" value="1"/>
</dbReference>
<dbReference type="HOGENOM" id="CLU_075570_0_0_0"/>
<feature type="transmembrane region" description="Helical" evidence="6">
    <location>
        <begin position="204"/>
        <end position="227"/>
    </location>
</feature>
<dbReference type="KEGG" id="aba:Acid345_4184"/>
<feature type="transmembrane region" description="Helical" evidence="6">
    <location>
        <begin position="21"/>
        <end position="44"/>
    </location>
</feature>
<evidence type="ECO:0000256" key="1">
    <source>
        <dbReference type="ARBA" id="ARBA00004651"/>
    </source>
</evidence>
<dbReference type="STRING" id="204669.Acid345_4184"/>